<dbReference type="KEGG" id="cmet:K6K41_27230"/>
<dbReference type="PIRSF" id="PIRSF017082">
    <property type="entry name" value="YflP"/>
    <property type="match status" value="1"/>
</dbReference>
<keyword evidence="4" id="KW-1185">Reference proteome</keyword>
<dbReference type="EMBL" id="CP081869">
    <property type="protein sequence ID" value="QZO00180.1"/>
    <property type="molecule type" value="Genomic_DNA"/>
</dbReference>
<keyword evidence="2" id="KW-1133">Transmembrane helix</keyword>
<dbReference type="PANTHER" id="PTHR42928:SF3">
    <property type="entry name" value="UPF0065 PROTEIN YFLP"/>
    <property type="match status" value="1"/>
</dbReference>
<comment type="similarity">
    <text evidence="1">Belongs to the UPF0065 (bug) family.</text>
</comment>
<dbReference type="AlphaFoldDB" id="A0A9E6RAC3"/>
<dbReference type="Proteomes" id="UP000825701">
    <property type="component" value="Chromosome"/>
</dbReference>
<proteinExistence type="inferred from homology"/>
<evidence type="ECO:0000313" key="3">
    <source>
        <dbReference type="EMBL" id="QZO00180.1"/>
    </source>
</evidence>
<evidence type="ECO:0008006" key="5">
    <source>
        <dbReference type="Google" id="ProtNLM"/>
    </source>
</evidence>
<organism evidence="3 4">
    <name type="scientific">Chenggangzhangella methanolivorans</name>
    <dbReference type="NCBI Taxonomy" id="1437009"/>
    <lineage>
        <taxon>Bacteria</taxon>
        <taxon>Pseudomonadati</taxon>
        <taxon>Pseudomonadota</taxon>
        <taxon>Alphaproteobacteria</taxon>
        <taxon>Hyphomicrobiales</taxon>
        <taxon>Methylopilaceae</taxon>
        <taxon>Chenggangzhangella</taxon>
    </lineage>
</organism>
<dbReference type="InterPro" id="IPR042100">
    <property type="entry name" value="Bug_dom1"/>
</dbReference>
<dbReference type="Gene3D" id="3.40.190.10">
    <property type="entry name" value="Periplasmic binding protein-like II"/>
    <property type="match status" value="1"/>
</dbReference>
<dbReference type="PANTHER" id="PTHR42928">
    <property type="entry name" value="TRICARBOXYLATE-BINDING PROTEIN"/>
    <property type="match status" value="1"/>
</dbReference>
<keyword evidence="2" id="KW-0472">Membrane</keyword>
<dbReference type="SUPFAM" id="SSF53850">
    <property type="entry name" value="Periplasmic binding protein-like II"/>
    <property type="match status" value="1"/>
</dbReference>
<dbReference type="Gene3D" id="3.40.190.150">
    <property type="entry name" value="Bordetella uptake gene, domain 1"/>
    <property type="match status" value="1"/>
</dbReference>
<name>A0A9E6RAC3_9HYPH</name>
<dbReference type="InterPro" id="IPR005064">
    <property type="entry name" value="BUG"/>
</dbReference>
<dbReference type="RefSeq" id="WP_261403338.1">
    <property type="nucleotide sequence ID" value="NZ_CP081869.1"/>
</dbReference>
<sequence>MTTKTAWGPDRRVVASGLGAAAIAGLAGGSAAAQTVGLEIIAAGQPGDGDDQLARAVAEGFGVTQLLPRAMAIDVPRTPDAAAEFLDGKRPRASLMVLSLSAVGALTIAGAAGRLRQFRPVARLIGERQPIVVRADSPYRTLDDLMAAIARDPAAVRWAGRPLGSADHQLALRLTKAAGADPKRLSYRAADTAARVAFWALKGETPVATGALLEFASQIRGGTLRALALASPDRTPDIDIPTLREQGVDLAMLNWRGLVSRGAVSSALIDRFGEAMLRVSRYPGWLQMLDQRFWANLYDEEDAFERFIAEEAAQVTRLLTEGGAI</sequence>
<feature type="transmembrane region" description="Helical" evidence="2">
    <location>
        <begin position="93"/>
        <end position="113"/>
    </location>
</feature>
<evidence type="ECO:0000256" key="1">
    <source>
        <dbReference type="ARBA" id="ARBA00006987"/>
    </source>
</evidence>
<gene>
    <name evidence="3" type="ORF">K6K41_27230</name>
</gene>
<evidence type="ECO:0000256" key="2">
    <source>
        <dbReference type="SAM" id="Phobius"/>
    </source>
</evidence>
<reference evidence="3" key="1">
    <citation type="submission" date="2021-08" db="EMBL/GenBank/DDBJ databases">
        <authorList>
            <person name="Zhang H."/>
            <person name="Xu M."/>
            <person name="Yu Z."/>
            <person name="Yang L."/>
            <person name="Cai Y."/>
        </authorList>
    </citation>
    <scope>NUCLEOTIDE SEQUENCE</scope>
    <source>
        <strain evidence="3">CHL1</strain>
    </source>
</reference>
<keyword evidence="2" id="KW-0812">Transmembrane</keyword>
<dbReference type="Pfam" id="PF03401">
    <property type="entry name" value="TctC"/>
    <property type="match status" value="1"/>
</dbReference>
<protein>
    <recommendedName>
        <fullName evidence="5">Tripartite tricarboxylate transporter substrate binding protein</fullName>
    </recommendedName>
</protein>
<evidence type="ECO:0000313" key="4">
    <source>
        <dbReference type="Proteomes" id="UP000825701"/>
    </source>
</evidence>
<accession>A0A9E6RAC3</accession>